<evidence type="ECO:0000256" key="5">
    <source>
        <dbReference type="SAM" id="Phobius"/>
    </source>
</evidence>
<feature type="transmembrane region" description="Helical" evidence="5">
    <location>
        <begin position="97"/>
        <end position="113"/>
    </location>
</feature>
<dbReference type="InterPro" id="IPR022764">
    <property type="entry name" value="Peptidase_S54_rhomboid_dom"/>
</dbReference>
<comment type="subcellular location">
    <subcellularLocation>
        <location evidence="1">Membrane</location>
        <topology evidence="1">Multi-pass membrane protein</topology>
    </subcellularLocation>
</comment>
<sequence>MKGLGPNTPIEKRRFLHSILFPTFFSLLIFTIRLVEELEGVSFSHYGVRPLTKEGLWGILFAPLIHGDWDHLYSNLVSMFVLGLALFYFYNKIAYKVFFLIYLLSGMGLWLAARDSWHIGASGMIYGLAGFLSLSGIIRKHIGLIAISFLVIFFYGSLVWGAFPLKVNLPYSWEGHFWGGLAGILLAVLFKNEGPQRPHSPLEDEEDEVDNEGADAYWLKNDIEP</sequence>
<feature type="transmembrane region" description="Helical" evidence="5">
    <location>
        <begin position="15"/>
        <end position="35"/>
    </location>
</feature>
<dbReference type="AlphaFoldDB" id="W7Y5H0"/>
<evidence type="ECO:0000256" key="3">
    <source>
        <dbReference type="ARBA" id="ARBA00022989"/>
    </source>
</evidence>
<evidence type="ECO:0000259" key="6">
    <source>
        <dbReference type="Pfam" id="PF01694"/>
    </source>
</evidence>
<feature type="transmembrane region" description="Helical" evidence="5">
    <location>
        <begin position="144"/>
        <end position="163"/>
    </location>
</feature>
<dbReference type="PANTHER" id="PTHR43731">
    <property type="entry name" value="RHOMBOID PROTEASE"/>
    <property type="match status" value="1"/>
</dbReference>
<reference evidence="7 8" key="1">
    <citation type="journal article" date="2014" name="Genome Announc.">
        <title>Draft Genome Sequence of Cytophaga fermentans JCM 21142T, a Facultative Anaerobe Isolated from Marine Mud.</title>
        <authorList>
            <person name="Starns D."/>
            <person name="Oshima K."/>
            <person name="Suda W."/>
            <person name="Iino T."/>
            <person name="Yuki M."/>
            <person name="Inoue J."/>
            <person name="Kitamura K."/>
            <person name="Iida T."/>
            <person name="Darby A."/>
            <person name="Hattori M."/>
            <person name="Ohkuma M."/>
        </authorList>
    </citation>
    <scope>NUCLEOTIDE SEQUENCE [LARGE SCALE GENOMIC DNA]</scope>
    <source>
        <strain evidence="7 8">JCM 21142</strain>
    </source>
</reference>
<accession>W7Y5H0</accession>
<feature type="transmembrane region" description="Helical" evidence="5">
    <location>
        <begin position="72"/>
        <end position="90"/>
    </location>
</feature>
<evidence type="ECO:0000256" key="4">
    <source>
        <dbReference type="ARBA" id="ARBA00023136"/>
    </source>
</evidence>
<keyword evidence="4 5" id="KW-0472">Membrane</keyword>
<evidence type="ECO:0000313" key="7">
    <source>
        <dbReference type="EMBL" id="GAF03347.1"/>
    </source>
</evidence>
<dbReference type="Proteomes" id="UP000019402">
    <property type="component" value="Unassembled WGS sequence"/>
</dbReference>
<keyword evidence="8" id="KW-1185">Reference proteome</keyword>
<dbReference type="RefSeq" id="WP_027471683.1">
    <property type="nucleotide sequence ID" value="NZ_BAMD01000022.1"/>
</dbReference>
<protein>
    <submittedName>
        <fullName evidence="7">Rhombosortase</fullName>
    </submittedName>
</protein>
<dbReference type="InterPro" id="IPR035952">
    <property type="entry name" value="Rhomboid-like_sf"/>
</dbReference>
<dbReference type="eggNOG" id="COG0705">
    <property type="taxonomic scope" value="Bacteria"/>
</dbReference>
<name>W7Y5H0_9BACT</name>
<evidence type="ECO:0000256" key="1">
    <source>
        <dbReference type="ARBA" id="ARBA00004141"/>
    </source>
</evidence>
<dbReference type="STRING" id="869213.GCA_000517085_01997"/>
<keyword evidence="2 5" id="KW-0812">Transmembrane</keyword>
<evidence type="ECO:0000256" key="2">
    <source>
        <dbReference type="ARBA" id="ARBA00022692"/>
    </source>
</evidence>
<feature type="domain" description="Peptidase S54 rhomboid" evidence="6">
    <location>
        <begin position="54"/>
        <end position="190"/>
    </location>
</feature>
<dbReference type="OrthoDB" id="465874at2"/>
<organism evidence="7 8">
    <name type="scientific">Saccharicrinis fermentans DSM 9555 = JCM 21142</name>
    <dbReference type="NCBI Taxonomy" id="869213"/>
    <lineage>
        <taxon>Bacteria</taxon>
        <taxon>Pseudomonadati</taxon>
        <taxon>Bacteroidota</taxon>
        <taxon>Bacteroidia</taxon>
        <taxon>Marinilabiliales</taxon>
        <taxon>Marinilabiliaceae</taxon>
        <taxon>Saccharicrinis</taxon>
    </lineage>
</organism>
<dbReference type="Gene3D" id="1.20.1540.10">
    <property type="entry name" value="Rhomboid-like"/>
    <property type="match status" value="1"/>
</dbReference>
<dbReference type="SUPFAM" id="SSF144091">
    <property type="entry name" value="Rhomboid-like"/>
    <property type="match status" value="1"/>
</dbReference>
<dbReference type="EMBL" id="BAMD01000022">
    <property type="protein sequence ID" value="GAF03347.1"/>
    <property type="molecule type" value="Genomic_DNA"/>
</dbReference>
<comment type="caution">
    <text evidence="7">The sequence shown here is derived from an EMBL/GenBank/DDBJ whole genome shotgun (WGS) entry which is preliminary data.</text>
</comment>
<feature type="transmembrane region" description="Helical" evidence="5">
    <location>
        <begin position="119"/>
        <end position="137"/>
    </location>
</feature>
<dbReference type="GO" id="GO:0016020">
    <property type="term" value="C:membrane"/>
    <property type="evidence" value="ECO:0007669"/>
    <property type="project" value="UniProtKB-SubCell"/>
</dbReference>
<evidence type="ECO:0000313" key="8">
    <source>
        <dbReference type="Proteomes" id="UP000019402"/>
    </source>
</evidence>
<feature type="transmembrane region" description="Helical" evidence="5">
    <location>
        <begin position="175"/>
        <end position="190"/>
    </location>
</feature>
<dbReference type="InterPro" id="IPR050925">
    <property type="entry name" value="Rhomboid_protease_S54"/>
</dbReference>
<dbReference type="PANTHER" id="PTHR43731:SF9">
    <property type="entry name" value="SLR1461 PROTEIN"/>
    <property type="match status" value="1"/>
</dbReference>
<dbReference type="GO" id="GO:0004252">
    <property type="term" value="F:serine-type endopeptidase activity"/>
    <property type="evidence" value="ECO:0007669"/>
    <property type="project" value="InterPro"/>
</dbReference>
<dbReference type="Pfam" id="PF01694">
    <property type="entry name" value="Rhomboid"/>
    <property type="match status" value="1"/>
</dbReference>
<keyword evidence="3 5" id="KW-1133">Transmembrane helix</keyword>
<gene>
    <name evidence="7" type="ORF">JCM21142_42015</name>
</gene>
<proteinExistence type="predicted"/>